<evidence type="ECO:0000313" key="2">
    <source>
        <dbReference type="Proteomes" id="UP000581769"/>
    </source>
</evidence>
<sequence length="67" mass="7457">MLDTTSDVIRDRIASATINALPPAPYRVFSISRPTEAMVVEVASAISEQFHAFFRNISLRCAMSRAR</sequence>
<gene>
    <name evidence="1" type="ORF">BJY18_001388</name>
</gene>
<protein>
    <submittedName>
        <fullName evidence="1">Uncharacterized protein</fullName>
    </submittedName>
</protein>
<reference evidence="1 2" key="1">
    <citation type="submission" date="2020-08" db="EMBL/GenBank/DDBJ databases">
        <title>Sequencing the genomes of 1000 actinobacteria strains.</title>
        <authorList>
            <person name="Klenk H.-P."/>
        </authorList>
    </citation>
    <scope>NUCLEOTIDE SEQUENCE [LARGE SCALE GENOMIC DNA]</scope>
    <source>
        <strain evidence="1 2">DSM 45859</strain>
    </source>
</reference>
<evidence type="ECO:0000313" key="1">
    <source>
        <dbReference type="EMBL" id="MBB4683903.1"/>
    </source>
</evidence>
<comment type="caution">
    <text evidence="1">The sequence shown here is derived from an EMBL/GenBank/DDBJ whole genome shotgun (WGS) entry which is preliminary data.</text>
</comment>
<accession>A0A840IPW7</accession>
<dbReference type="AlphaFoldDB" id="A0A840IPW7"/>
<dbReference type="Proteomes" id="UP000581769">
    <property type="component" value="Unassembled WGS sequence"/>
</dbReference>
<dbReference type="EMBL" id="JACHMG010000001">
    <property type="protein sequence ID" value="MBB4683903.1"/>
    <property type="molecule type" value="Genomic_DNA"/>
</dbReference>
<keyword evidence="2" id="KW-1185">Reference proteome</keyword>
<proteinExistence type="predicted"/>
<organism evidence="1 2">
    <name type="scientific">Amycolatopsis jiangsuensis</name>
    <dbReference type="NCBI Taxonomy" id="1181879"/>
    <lineage>
        <taxon>Bacteria</taxon>
        <taxon>Bacillati</taxon>
        <taxon>Actinomycetota</taxon>
        <taxon>Actinomycetes</taxon>
        <taxon>Pseudonocardiales</taxon>
        <taxon>Pseudonocardiaceae</taxon>
        <taxon>Amycolatopsis</taxon>
    </lineage>
</organism>
<name>A0A840IPW7_9PSEU</name>